<name>A0ACD5YA56_AVESA</name>
<proteinExistence type="predicted"/>
<evidence type="ECO:0000313" key="1">
    <source>
        <dbReference type="EnsemblPlants" id="AVESA.00010b.r2.5CG0923940.1.CDS"/>
    </source>
</evidence>
<evidence type="ECO:0000313" key="2">
    <source>
        <dbReference type="Proteomes" id="UP001732700"/>
    </source>
</evidence>
<dbReference type="EnsemblPlants" id="AVESA.00010b.r2.5CG0923940.1">
    <property type="protein sequence ID" value="AVESA.00010b.r2.5CG0923940.1.CDS"/>
    <property type="gene ID" value="AVESA.00010b.r2.5CG0923940"/>
</dbReference>
<reference evidence="1" key="2">
    <citation type="submission" date="2025-09" db="UniProtKB">
        <authorList>
            <consortium name="EnsemblPlants"/>
        </authorList>
    </citation>
    <scope>IDENTIFICATION</scope>
</reference>
<organism evidence="1 2">
    <name type="scientific">Avena sativa</name>
    <name type="common">Oat</name>
    <dbReference type="NCBI Taxonomy" id="4498"/>
    <lineage>
        <taxon>Eukaryota</taxon>
        <taxon>Viridiplantae</taxon>
        <taxon>Streptophyta</taxon>
        <taxon>Embryophyta</taxon>
        <taxon>Tracheophyta</taxon>
        <taxon>Spermatophyta</taxon>
        <taxon>Magnoliopsida</taxon>
        <taxon>Liliopsida</taxon>
        <taxon>Poales</taxon>
        <taxon>Poaceae</taxon>
        <taxon>BOP clade</taxon>
        <taxon>Pooideae</taxon>
        <taxon>Poodae</taxon>
        <taxon>Poeae</taxon>
        <taxon>Poeae Chloroplast Group 1 (Aveneae type)</taxon>
        <taxon>Aveninae</taxon>
        <taxon>Avena</taxon>
    </lineage>
</organism>
<keyword evidence="2" id="KW-1185">Reference proteome</keyword>
<protein>
    <submittedName>
        <fullName evidence="1">Uncharacterized protein</fullName>
    </submittedName>
</protein>
<accession>A0ACD5YA56</accession>
<sequence>MEVKHGTLAHGPHKYSTTEPSLLKEPCSSGLSLIEFLLLNSQPIRLAPTPSMATLTMQPIDPILAAQEGSRGNKLAEDGGDLGDIDAGWVFLGKSDIVPADLAAAAAVGGGLRFRSSSAIPTWARWVLGGVVYTVAPFYNRVRNIEEETVGYVETAVEAVEHIAEVTEKLAANVADQLPEDGSLQQAAKELEYIADIVDKDAEKVEAIAKKIDNMSDKIDAEVEPVIEELEKELNQ</sequence>
<reference evidence="1" key="1">
    <citation type="submission" date="2021-05" db="EMBL/GenBank/DDBJ databases">
        <authorList>
            <person name="Scholz U."/>
            <person name="Mascher M."/>
            <person name="Fiebig A."/>
        </authorList>
    </citation>
    <scope>NUCLEOTIDE SEQUENCE [LARGE SCALE GENOMIC DNA]</scope>
</reference>
<dbReference type="Proteomes" id="UP001732700">
    <property type="component" value="Chromosome 5C"/>
</dbReference>